<proteinExistence type="predicted"/>
<accession>A0A9W8KYT9</accession>
<keyword evidence="2" id="KW-0472">Membrane</keyword>
<dbReference type="AlphaFoldDB" id="A0A9W8KYT9"/>
<feature type="signal peptide" evidence="3">
    <location>
        <begin position="1"/>
        <end position="27"/>
    </location>
</feature>
<keyword evidence="2" id="KW-1133">Transmembrane helix</keyword>
<feature type="transmembrane region" description="Helical" evidence="2">
    <location>
        <begin position="184"/>
        <end position="203"/>
    </location>
</feature>
<dbReference type="EMBL" id="JANBTW010000025">
    <property type="protein sequence ID" value="KAJ2678024.1"/>
    <property type="molecule type" value="Genomic_DNA"/>
</dbReference>
<keyword evidence="3" id="KW-0732">Signal</keyword>
<reference evidence="4" key="1">
    <citation type="submission" date="2022-07" db="EMBL/GenBank/DDBJ databases">
        <title>Phylogenomic reconstructions and comparative analyses of Kickxellomycotina fungi.</title>
        <authorList>
            <person name="Reynolds N.K."/>
            <person name="Stajich J.E."/>
            <person name="Barry K."/>
            <person name="Grigoriev I.V."/>
            <person name="Crous P."/>
            <person name="Smith M.E."/>
        </authorList>
    </citation>
    <scope>NUCLEOTIDE SEQUENCE</scope>
    <source>
        <strain evidence="4">NRRL 3115</strain>
    </source>
</reference>
<feature type="chain" id="PRO_5040985130" evidence="3">
    <location>
        <begin position="28"/>
        <end position="205"/>
    </location>
</feature>
<evidence type="ECO:0000256" key="3">
    <source>
        <dbReference type="SAM" id="SignalP"/>
    </source>
</evidence>
<name>A0A9W8KYT9_9FUNG</name>
<feature type="compositionally biased region" description="Low complexity" evidence="1">
    <location>
        <begin position="160"/>
        <end position="179"/>
    </location>
</feature>
<feature type="region of interest" description="Disordered" evidence="1">
    <location>
        <begin position="151"/>
        <end position="179"/>
    </location>
</feature>
<protein>
    <submittedName>
        <fullName evidence="4">Uncharacterized protein</fullName>
    </submittedName>
</protein>
<dbReference type="Proteomes" id="UP001151518">
    <property type="component" value="Unassembled WGS sequence"/>
</dbReference>
<sequence>MYTTRLPTFLLTTCAIVMLHHPDGAAAVIVTCAAFQGLSKITYNSLTPQTLSSVIIAFEPNTTSQAMDSYSDALQCRGSTVSALNYNTQTLIGYVAQQFFSQLQGSKYVAAVEPNGQVSTLQMPSGQLQTAVGMATASSSRQSSLRSVANTGLETGGVDSNSESHSSSSSSGASRATNMHSSSSHTAVATTAVFIAIIFTLVFSG</sequence>
<comment type="caution">
    <text evidence="4">The sequence shown here is derived from an EMBL/GenBank/DDBJ whole genome shotgun (WGS) entry which is preliminary data.</text>
</comment>
<dbReference type="OrthoDB" id="5594469at2759"/>
<organism evidence="4 5">
    <name type="scientific">Coemansia spiralis</name>
    <dbReference type="NCBI Taxonomy" id="417178"/>
    <lineage>
        <taxon>Eukaryota</taxon>
        <taxon>Fungi</taxon>
        <taxon>Fungi incertae sedis</taxon>
        <taxon>Zoopagomycota</taxon>
        <taxon>Kickxellomycotina</taxon>
        <taxon>Kickxellomycetes</taxon>
        <taxon>Kickxellales</taxon>
        <taxon>Kickxellaceae</taxon>
        <taxon>Coemansia</taxon>
    </lineage>
</organism>
<evidence type="ECO:0000256" key="1">
    <source>
        <dbReference type="SAM" id="MobiDB-lite"/>
    </source>
</evidence>
<evidence type="ECO:0000313" key="5">
    <source>
        <dbReference type="Proteomes" id="UP001151518"/>
    </source>
</evidence>
<keyword evidence="2" id="KW-0812">Transmembrane</keyword>
<gene>
    <name evidence="4" type="ORF">GGI25_002667</name>
</gene>
<evidence type="ECO:0000256" key="2">
    <source>
        <dbReference type="SAM" id="Phobius"/>
    </source>
</evidence>
<evidence type="ECO:0000313" key="4">
    <source>
        <dbReference type="EMBL" id="KAJ2678024.1"/>
    </source>
</evidence>